<dbReference type="Proteomes" id="UP001307760">
    <property type="component" value="Unassembled WGS sequence"/>
</dbReference>
<dbReference type="RefSeq" id="WP_330821978.1">
    <property type="nucleotide sequence ID" value="NZ_JAZBJP010000007.1"/>
</dbReference>
<accession>A0ABU7NPU3</accession>
<name>A0ABU7NPU3_9ACTN</name>
<keyword evidence="2" id="KW-1185">Reference proteome</keyword>
<gene>
    <name evidence="1" type="ORF">V2J85_16310</name>
</gene>
<proteinExistence type="predicted"/>
<comment type="caution">
    <text evidence="1">The sequence shown here is derived from an EMBL/GenBank/DDBJ whole genome shotgun (WGS) entry which is preliminary data.</text>
</comment>
<evidence type="ECO:0008006" key="3">
    <source>
        <dbReference type="Google" id="ProtNLM"/>
    </source>
</evidence>
<protein>
    <recommendedName>
        <fullName evidence="3">CN hydrolase domain-containing protein</fullName>
    </recommendedName>
</protein>
<dbReference type="InterPro" id="IPR036526">
    <property type="entry name" value="C-N_Hydrolase_sf"/>
</dbReference>
<dbReference type="EMBL" id="JAZBJP010000007">
    <property type="protein sequence ID" value="MEE4420899.1"/>
    <property type="molecule type" value="Genomic_DNA"/>
</dbReference>
<evidence type="ECO:0000313" key="1">
    <source>
        <dbReference type="EMBL" id="MEE4420899.1"/>
    </source>
</evidence>
<organism evidence="1 2">
    <name type="scientific">Streptomyces bugieae</name>
    <dbReference type="NCBI Taxonomy" id="3098223"/>
    <lineage>
        <taxon>Bacteria</taxon>
        <taxon>Bacillati</taxon>
        <taxon>Actinomycetota</taxon>
        <taxon>Actinomycetes</taxon>
        <taxon>Kitasatosporales</taxon>
        <taxon>Streptomycetaceae</taxon>
        <taxon>Streptomyces</taxon>
    </lineage>
</organism>
<reference evidence="1 2" key="1">
    <citation type="submission" date="2023-12" db="EMBL/GenBank/DDBJ databases">
        <title>30 novel species of actinomycetes from the DSMZ collection.</title>
        <authorList>
            <person name="Nouioui I."/>
        </authorList>
    </citation>
    <scope>NUCLEOTIDE SEQUENCE [LARGE SCALE GENOMIC DNA]</scope>
    <source>
        <strain evidence="1 2">DSM 41528</strain>
    </source>
</reference>
<dbReference type="Gene3D" id="3.60.110.10">
    <property type="entry name" value="Carbon-nitrogen hydrolase"/>
    <property type="match status" value="1"/>
</dbReference>
<dbReference type="SUPFAM" id="SSF56317">
    <property type="entry name" value="Carbon-nitrogen hydrolase"/>
    <property type="match status" value="1"/>
</dbReference>
<sequence>MSDPLDPAQLFCTVYDEFTADVSATAVKRILARNQDRVKQWYDDVIHLEHVPTELAQFARGSEEAAFTLLAALDRVLGECHPMQWSDVKALSALKTRYIESGIFNEREKGGDDQGALLPRWVSPEQKESVADQFNYVIRVSEEDWKAVDYKHVHSGLENLPPGRFDPAAVLVDGLTRSRAIPVACAPFAEDPNEIVIDAVGDVEYALHPGPAAFPVDRMRKTLTNVLRSNAVIGLLPEACLDGKILDTWKVLLRESRGVKSPLLWLVVGSGPIDDSEPPRNEAVMLTREGEELLVQDKRHGYRIDIDTMRKWAMPTSVVQSTGSQDGKRFRDEHIYLGSKLSILETTVGRFAILICEDLGRLIDDGTLLQRWGISRVLTPVFDAELTKDRWEMYATLSLRQRIGSYVAVSNSLVVPKMRMRARKRDIKCAKGNRVNECAKLACKCMGRVNTCASYDVNNKISMKAARAAEDAPVIMLGPRAGAGRRRYT</sequence>
<evidence type="ECO:0000313" key="2">
    <source>
        <dbReference type="Proteomes" id="UP001307760"/>
    </source>
</evidence>